<reference evidence="2 3" key="1">
    <citation type="submission" date="2015-12" db="EMBL/GenBank/DDBJ databases">
        <title>Draft genome sequence of Moniliophthora roreri, the causal agent of frosty pod rot of cacao.</title>
        <authorList>
            <person name="Aime M.C."/>
            <person name="Diaz-Valderrama J.R."/>
            <person name="Kijpornyongpan T."/>
            <person name="Phillips-Mora W."/>
        </authorList>
    </citation>
    <scope>NUCLEOTIDE SEQUENCE [LARGE SCALE GENOMIC DNA]</scope>
    <source>
        <strain evidence="2 3">MCA 2952</strain>
    </source>
</reference>
<sequence>MPPPSILTSGTRSTSLHKSSASAAVNDTYPRAYPRDSHPDFDFEPKPESSNKGKIVLAYMKWQKGPFECRRSFADHVDDRMPVAMVRADMAVLSGGAINHARFGASAEYSQQLE</sequence>
<feature type="compositionally biased region" description="Polar residues" evidence="1">
    <location>
        <begin position="1"/>
        <end position="25"/>
    </location>
</feature>
<dbReference type="AlphaFoldDB" id="A0A0W0FDZ2"/>
<gene>
    <name evidence="2" type="ORF">WG66_12825</name>
</gene>
<organism evidence="2 3">
    <name type="scientific">Moniliophthora roreri</name>
    <name type="common">Frosty pod rot fungus</name>
    <name type="synonym">Monilia roreri</name>
    <dbReference type="NCBI Taxonomy" id="221103"/>
    <lineage>
        <taxon>Eukaryota</taxon>
        <taxon>Fungi</taxon>
        <taxon>Dikarya</taxon>
        <taxon>Basidiomycota</taxon>
        <taxon>Agaricomycotina</taxon>
        <taxon>Agaricomycetes</taxon>
        <taxon>Agaricomycetidae</taxon>
        <taxon>Agaricales</taxon>
        <taxon>Marasmiineae</taxon>
        <taxon>Marasmiaceae</taxon>
        <taxon>Moniliophthora</taxon>
    </lineage>
</organism>
<evidence type="ECO:0000313" key="3">
    <source>
        <dbReference type="Proteomes" id="UP000054988"/>
    </source>
</evidence>
<feature type="compositionally biased region" description="Basic and acidic residues" evidence="1">
    <location>
        <begin position="33"/>
        <end position="50"/>
    </location>
</feature>
<proteinExistence type="predicted"/>
<comment type="caution">
    <text evidence="2">The sequence shown here is derived from an EMBL/GenBank/DDBJ whole genome shotgun (WGS) entry which is preliminary data.</text>
</comment>
<feature type="region of interest" description="Disordered" evidence="1">
    <location>
        <begin position="1"/>
        <end position="50"/>
    </location>
</feature>
<accession>A0A0W0FDZ2</accession>
<protein>
    <submittedName>
        <fullName evidence="2">Uncharacterized protein</fullName>
    </submittedName>
</protein>
<name>A0A0W0FDZ2_MONRR</name>
<dbReference type="EMBL" id="LATX01002058">
    <property type="protein sequence ID" value="KTB34583.1"/>
    <property type="molecule type" value="Genomic_DNA"/>
</dbReference>
<dbReference type="Proteomes" id="UP000054988">
    <property type="component" value="Unassembled WGS sequence"/>
</dbReference>
<evidence type="ECO:0000256" key="1">
    <source>
        <dbReference type="SAM" id="MobiDB-lite"/>
    </source>
</evidence>
<evidence type="ECO:0000313" key="2">
    <source>
        <dbReference type="EMBL" id="KTB34583.1"/>
    </source>
</evidence>